<dbReference type="Proteomes" id="UP000324222">
    <property type="component" value="Unassembled WGS sequence"/>
</dbReference>
<comment type="caution">
    <text evidence="1">The sequence shown here is derived from an EMBL/GenBank/DDBJ whole genome shotgun (WGS) entry which is preliminary data.</text>
</comment>
<sequence>MLWLGAILVQRGAETLWRTKKSGNITTQAGLGCKTMRHKALLPQGSLALPNLASFLTAPLPTKLVRYITIRRHFEMLPWRVACLSASQTCSPYILLTPALLNIKP</sequence>
<evidence type="ECO:0000313" key="1">
    <source>
        <dbReference type="EMBL" id="MPC26937.1"/>
    </source>
</evidence>
<proteinExistence type="predicted"/>
<name>A0A5B7E0T1_PORTR</name>
<evidence type="ECO:0000313" key="2">
    <source>
        <dbReference type="Proteomes" id="UP000324222"/>
    </source>
</evidence>
<dbReference type="EMBL" id="VSRR010001673">
    <property type="protein sequence ID" value="MPC26937.1"/>
    <property type="molecule type" value="Genomic_DNA"/>
</dbReference>
<gene>
    <name evidence="1" type="ORF">E2C01_020089</name>
</gene>
<accession>A0A5B7E0T1</accession>
<keyword evidence="2" id="KW-1185">Reference proteome</keyword>
<protein>
    <submittedName>
        <fullName evidence="1">Uncharacterized protein</fullName>
    </submittedName>
</protein>
<organism evidence="1 2">
    <name type="scientific">Portunus trituberculatus</name>
    <name type="common">Swimming crab</name>
    <name type="synonym">Neptunus trituberculatus</name>
    <dbReference type="NCBI Taxonomy" id="210409"/>
    <lineage>
        <taxon>Eukaryota</taxon>
        <taxon>Metazoa</taxon>
        <taxon>Ecdysozoa</taxon>
        <taxon>Arthropoda</taxon>
        <taxon>Crustacea</taxon>
        <taxon>Multicrustacea</taxon>
        <taxon>Malacostraca</taxon>
        <taxon>Eumalacostraca</taxon>
        <taxon>Eucarida</taxon>
        <taxon>Decapoda</taxon>
        <taxon>Pleocyemata</taxon>
        <taxon>Brachyura</taxon>
        <taxon>Eubrachyura</taxon>
        <taxon>Portunoidea</taxon>
        <taxon>Portunidae</taxon>
        <taxon>Portuninae</taxon>
        <taxon>Portunus</taxon>
    </lineage>
</organism>
<dbReference type="AlphaFoldDB" id="A0A5B7E0T1"/>
<reference evidence="1 2" key="1">
    <citation type="submission" date="2019-05" db="EMBL/GenBank/DDBJ databases">
        <title>Another draft genome of Portunus trituberculatus and its Hox gene families provides insights of decapod evolution.</title>
        <authorList>
            <person name="Jeong J.-H."/>
            <person name="Song I."/>
            <person name="Kim S."/>
            <person name="Choi T."/>
            <person name="Kim D."/>
            <person name="Ryu S."/>
            <person name="Kim W."/>
        </authorList>
    </citation>
    <scope>NUCLEOTIDE SEQUENCE [LARGE SCALE GENOMIC DNA]</scope>
    <source>
        <tissue evidence="1">Muscle</tissue>
    </source>
</reference>